<dbReference type="InterPro" id="IPR018114">
    <property type="entry name" value="TRYPSIN_HIS"/>
</dbReference>
<proteinExistence type="predicted"/>
<dbReference type="Pfam" id="PF00089">
    <property type="entry name" value="Trypsin"/>
    <property type="match status" value="1"/>
</dbReference>
<dbReference type="InterPro" id="IPR043504">
    <property type="entry name" value="Peptidase_S1_PA_chymotrypsin"/>
</dbReference>
<reference evidence="4 5" key="1">
    <citation type="submission" date="2019-03" db="EMBL/GenBank/DDBJ databases">
        <title>Genomic Encyclopedia of Type Strains, Phase IV (KMG-IV): sequencing the most valuable type-strain genomes for metagenomic binning, comparative biology and taxonomic classification.</title>
        <authorList>
            <person name="Goeker M."/>
        </authorList>
    </citation>
    <scope>NUCLEOTIDE SEQUENCE [LARGE SCALE GENOMIC DNA]</scope>
    <source>
        <strain evidence="4 5">DSM 19345</strain>
    </source>
</reference>
<dbReference type="SUPFAM" id="SSF50494">
    <property type="entry name" value="Trypsin-like serine proteases"/>
    <property type="match status" value="1"/>
</dbReference>
<feature type="domain" description="Peptidase S1" evidence="3">
    <location>
        <begin position="125"/>
        <end position="334"/>
    </location>
</feature>
<dbReference type="AlphaFoldDB" id="A0A4R3M233"/>
<keyword evidence="5" id="KW-1185">Reference proteome</keyword>
<dbReference type="PROSITE" id="PS00134">
    <property type="entry name" value="TRYPSIN_HIS"/>
    <property type="match status" value="1"/>
</dbReference>
<dbReference type="InterPro" id="IPR001254">
    <property type="entry name" value="Trypsin_dom"/>
</dbReference>
<evidence type="ECO:0000313" key="5">
    <source>
        <dbReference type="Proteomes" id="UP000295678"/>
    </source>
</evidence>
<dbReference type="PANTHER" id="PTHR15462">
    <property type="entry name" value="SERINE PROTEASE"/>
    <property type="match status" value="1"/>
</dbReference>
<evidence type="ECO:0000256" key="2">
    <source>
        <dbReference type="SAM" id="MobiDB-lite"/>
    </source>
</evidence>
<dbReference type="PANTHER" id="PTHR15462:SF8">
    <property type="entry name" value="SERINE PROTEASE"/>
    <property type="match status" value="1"/>
</dbReference>
<accession>A0A4R3M233</accession>
<dbReference type="InterPro" id="IPR050966">
    <property type="entry name" value="Glutamyl_endopeptidase"/>
</dbReference>
<comment type="caution">
    <text evidence="4">The sequence shown here is derived from an EMBL/GenBank/DDBJ whole genome shotgun (WGS) entry which is preliminary data.</text>
</comment>
<dbReference type="GO" id="GO:0004252">
    <property type="term" value="F:serine-type endopeptidase activity"/>
    <property type="evidence" value="ECO:0007669"/>
    <property type="project" value="InterPro"/>
</dbReference>
<evidence type="ECO:0000313" key="4">
    <source>
        <dbReference type="EMBL" id="TCT07214.1"/>
    </source>
</evidence>
<name>A0A4R3M233_9HYPH</name>
<dbReference type="RefSeq" id="WP_132807426.1">
    <property type="nucleotide sequence ID" value="NZ_SMAK01000010.1"/>
</dbReference>
<feature type="region of interest" description="Disordered" evidence="2">
    <location>
        <begin position="52"/>
        <end position="73"/>
    </location>
</feature>
<organism evidence="4 5">
    <name type="scientific">Tepidamorphus gemmatus</name>
    <dbReference type="NCBI Taxonomy" id="747076"/>
    <lineage>
        <taxon>Bacteria</taxon>
        <taxon>Pseudomonadati</taxon>
        <taxon>Pseudomonadota</taxon>
        <taxon>Alphaproteobacteria</taxon>
        <taxon>Hyphomicrobiales</taxon>
        <taxon>Tepidamorphaceae</taxon>
        <taxon>Tepidamorphus</taxon>
    </lineage>
</organism>
<sequence>MMVSLWAVAPVTAQSSAGTIASPINRTSLVPSAGGPVGPGISRMPLASPSAFEGAAEAKPTGTPGAVGSSEDGGKAVLAPEAWGSSTAPYTTARVAVQVLGTSSQASQTPVNSYPFRATGKLWARWGSNWYICSASLVKKGVLITAAHCIFNYGQKANGWAQEVRWYPANRSSSGGDYGVYTHRQLRVPTTYYNGNDTCTQSGVVCNNDIATVVLNTRDGKYPGEVVGWYGYGWNGYSYKASSYLGNKTTVQITQLGYPKAFDSGYQMIRTDAVGWYHTSGNLKNTQIGSAQTGGSSGGPWLVNFGTRPVVDTSAASLGSHSNSNIVVGVTSYGSTTVGFNRQGSSYFGQNVEFPNAAYGSYGAGNIGKMMLDTCTAQPAYC</sequence>
<dbReference type="Gene3D" id="2.40.10.10">
    <property type="entry name" value="Trypsin-like serine proteases"/>
    <property type="match status" value="2"/>
</dbReference>
<keyword evidence="1" id="KW-0732">Signal</keyword>
<dbReference type="InterPro" id="IPR009003">
    <property type="entry name" value="Peptidase_S1_PA"/>
</dbReference>
<dbReference type="GO" id="GO:0006508">
    <property type="term" value="P:proteolysis"/>
    <property type="evidence" value="ECO:0007669"/>
    <property type="project" value="InterPro"/>
</dbReference>
<dbReference type="Proteomes" id="UP000295678">
    <property type="component" value="Unassembled WGS sequence"/>
</dbReference>
<evidence type="ECO:0000256" key="1">
    <source>
        <dbReference type="ARBA" id="ARBA00022729"/>
    </source>
</evidence>
<gene>
    <name evidence="4" type="ORF">EDC22_11061</name>
</gene>
<protein>
    <submittedName>
        <fullName evidence="4">V8-like Glu-specific endopeptidase</fullName>
    </submittedName>
</protein>
<dbReference type="EMBL" id="SMAK01000010">
    <property type="protein sequence ID" value="TCT07214.1"/>
    <property type="molecule type" value="Genomic_DNA"/>
</dbReference>
<dbReference type="OrthoDB" id="8392384at2"/>
<evidence type="ECO:0000259" key="3">
    <source>
        <dbReference type="Pfam" id="PF00089"/>
    </source>
</evidence>